<reference evidence="2 3" key="1">
    <citation type="submission" date="2014-04" db="EMBL/GenBank/DDBJ databases">
        <authorList>
            <consortium name="DOE Joint Genome Institute"/>
            <person name="Kuo A."/>
            <person name="Zuccaro A."/>
            <person name="Kohler A."/>
            <person name="Nagy L.G."/>
            <person name="Floudas D."/>
            <person name="Copeland A."/>
            <person name="Barry K.W."/>
            <person name="Cichocki N."/>
            <person name="Veneault-Fourrey C."/>
            <person name="LaButti K."/>
            <person name="Lindquist E.A."/>
            <person name="Lipzen A."/>
            <person name="Lundell T."/>
            <person name="Morin E."/>
            <person name="Murat C."/>
            <person name="Sun H."/>
            <person name="Tunlid A."/>
            <person name="Henrissat B."/>
            <person name="Grigoriev I.V."/>
            <person name="Hibbett D.S."/>
            <person name="Martin F."/>
            <person name="Nordberg H.P."/>
            <person name="Cantor M.N."/>
            <person name="Hua S.X."/>
        </authorList>
    </citation>
    <scope>NUCLEOTIDE SEQUENCE [LARGE SCALE GENOMIC DNA]</scope>
    <source>
        <strain evidence="2 3">MAFF 305830</strain>
    </source>
</reference>
<evidence type="ECO:0000256" key="1">
    <source>
        <dbReference type="SAM" id="MobiDB-lite"/>
    </source>
</evidence>
<reference evidence="3" key="2">
    <citation type="submission" date="2015-01" db="EMBL/GenBank/DDBJ databases">
        <title>Evolutionary Origins and Diversification of the Mycorrhizal Mutualists.</title>
        <authorList>
            <consortium name="DOE Joint Genome Institute"/>
            <consortium name="Mycorrhizal Genomics Consortium"/>
            <person name="Kohler A."/>
            <person name="Kuo A."/>
            <person name="Nagy L.G."/>
            <person name="Floudas D."/>
            <person name="Copeland A."/>
            <person name="Barry K.W."/>
            <person name="Cichocki N."/>
            <person name="Veneault-Fourrey C."/>
            <person name="LaButti K."/>
            <person name="Lindquist E.A."/>
            <person name="Lipzen A."/>
            <person name="Lundell T."/>
            <person name="Morin E."/>
            <person name="Murat C."/>
            <person name="Riley R."/>
            <person name="Ohm R."/>
            <person name="Sun H."/>
            <person name="Tunlid A."/>
            <person name="Henrissat B."/>
            <person name="Grigoriev I.V."/>
            <person name="Hibbett D.S."/>
            <person name="Martin F."/>
        </authorList>
    </citation>
    <scope>NUCLEOTIDE SEQUENCE [LARGE SCALE GENOMIC DNA]</scope>
    <source>
        <strain evidence="3">MAFF 305830</strain>
    </source>
</reference>
<sequence>MALKWHEAKGPQAIWNLQDTVLDQIGVILEARASAEFQFLEKVKQELVALNSGIDALLYPTRVVKGTLSSEPSPLAEAWKGTFIGNFISQFGSLVQAEFSAGQEEYERIKLELENFRSGAQAIRNSRPPPGDVEQIEQSYLTAVRRCENSKEVYEKRCKEFQQGNTKSKSRLGSLKNIKQHSRNASTSSLLSMDDPGINTADSDYRKNIVVANTLREQRVLLYKEGYPTLQPSMEQTLELVKSALLVHSSLTTERYSARAARYEKVVEKLMTWQPALYDVPQLCSYIKEEQDLVPPELYRHDAAMGWMKRVIFCIPMSYLACNREGVPKILGEAFKICTKVLEQSNWDEQEAAHFATTPKLSASRFEDVIVTVEREDSDLTKTVRNIPEALGLMNYLFFSLPRPLLQLQASLAADPDLCRSWWESSRDQRKVSELFKADTLDKTSERTLKFLLEQIARILPHATNLHIVDVAMAWARPLFQSPRPTNAEITALCVLFRQALLLHRHDHDQRWLALWSSSVYRSGTITQPPSRKTTISRSAASPAFGRSASPAFGRHMPTSSMSGRASPSISRHATAMSMSRQTPASSVSGHTASLSMSRHLPSSPSISKHAPSPSISKFPITPTSSRGPISRQSTLTNVI</sequence>
<accession>A0A0C2WKV8</accession>
<keyword evidence="3" id="KW-1185">Reference proteome</keyword>
<dbReference type="InterPro" id="IPR027267">
    <property type="entry name" value="AH/BAR_dom_sf"/>
</dbReference>
<dbReference type="AlphaFoldDB" id="A0A0C2WKV8"/>
<gene>
    <name evidence="2" type="ORF">M408DRAFT_175548</name>
</gene>
<dbReference type="OrthoDB" id="3220698at2759"/>
<evidence type="ECO:0000313" key="3">
    <source>
        <dbReference type="Proteomes" id="UP000054097"/>
    </source>
</evidence>
<dbReference type="HOGENOM" id="CLU_427695_0_0_1"/>
<feature type="compositionally biased region" description="Polar residues" evidence="1">
    <location>
        <begin position="526"/>
        <end position="540"/>
    </location>
</feature>
<organism evidence="2 3">
    <name type="scientific">Serendipita vermifera MAFF 305830</name>
    <dbReference type="NCBI Taxonomy" id="933852"/>
    <lineage>
        <taxon>Eukaryota</taxon>
        <taxon>Fungi</taxon>
        <taxon>Dikarya</taxon>
        <taxon>Basidiomycota</taxon>
        <taxon>Agaricomycotina</taxon>
        <taxon>Agaricomycetes</taxon>
        <taxon>Sebacinales</taxon>
        <taxon>Serendipitaceae</taxon>
        <taxon>Serendipita</taxon>
    </lineage>
</organism>
<dbReference type="Proteomes" id="UP000054097">
    <property type="component" value="Unassembled WGS sequence"/>
</dbReference>
<feature type="compositionally biased region" description="Polar residues" evidence="1">
    <location>
        <begin position="558"/>
        <end position="607"/>
    </location>
</feature>
<name>A0A0C2WKV8_SERVB</name>
<feature type="compositionally biased region" description="Polar residues" evidence="1">
    <location>
        <begin position="622"/>
        <end position="640"/>
    </location>
</feature>
<protein>
    <submittedName>
        <fullName evidence="2">Uncharacterized protein</fullName>
    </submittedName>
</protein>
<feature type="region of interest" description="Disordered" evidence="1">
    <location>
        <begin position="526"/>
        <end position="640"/>
    </location>
</feature>
<dbReference type="Gene3D" id="1.20.1270.60">
    <property type="entry name" value="Arfaptin homology (AH) domain/BAR domain"/>
    <property type="match status" value="1"/>
</dbReference>
<dbReference type="SUPFAM" id="SSF103657">
    <property type="entry name" value="BAR/IMD domain-like"/>
    <property type="match status" value="1"/>
</dbReference>
<proteinExistence type="predicted"/>
<evidence type="ECO:0000313" key="2">
    <source>
        <dbReference type="EMBL" id="KIM26953.1"/>
    </source>
</evidence>
<feature type="region of interest" description="Disordered" evidence="1">
    <location>
        <begin position="165"/>
        <end position="193"/>
    </location>
</feature>
<dbReference type="EMBL" id="KN824302">
    <property type="protein sequence ID" value="KIM26953.1"/>
    <property type="molecule type" value="Genomic_DNA"/>
</dbReference>